<feature type="chain" id="PRO_5019063862" evidence="2">
    <location>
        <begin position="24"/>
        <end position="247"/>
    </location>
</feature>
<evidence type="ECO:0000256" key="2">
    <source>
        <dbReference type="SAM" id="SignalP"/>
    </source>
</evidence>
<dbReference type="AlphaFoldDB" id="A0A428RPL8"/>
<evidence type="ECO:0000256" key="1">
    <source>
        <dbReference type="SAM" id="MobiDB-lite"/>
    </source>
</evidence>
<dbReference type="Proteomes" id="UP000287144">
    <property type="component" value="Unassembled WGS sequence"/>
</dbReference>
<feature type="region of interest" description="Disordered" evidence="1">
    <location>
        <begin position="128"/>
        <end position="149"/>
    </location>
</feature>
<keyword evidence="4" id="KW-1185">Reference proteome</keyword>
<proteinExistence type="predicted"/>
<comment type="caution">
    <text evidence="3">The sequence shown here is derived from an EMBL/GenBank/DDBJ whole genome shotgun (WGS) entry which is preliminary data.</text>
</comment>
<name>A0A428RPL8_9HYPO</name>
<feature type="non-terminal residue" evidence="3">
    <location>
        <position position="247"/>
    </location>
</feature>
<evidence type="ECO:0000313" key="4">
    <source>
        <dbReference type="Proteomes" id="UP000287144"/>
    </source>
</evidence>
<keyword evidence="2" id="KW-0732">Signal</keyword>
<feature type="region of interest" description="Disordered" evidence="1">
    <location>
        <begin position="190"/>
        <end position="227"/>
    </location>
</feature>
<organism evidence="3 4">
    <name type="scientific">Fusarium oligoseptatum</name>
    <dbReference type="NCBI Taxonomy" id="2604345"/>
    <lineage>
        <taxon>Eukaryota</taxon>
        <taxon>Fungi</taxon>
        <taxon>Dikarya</taxon>
        <taxon>Ascomycota</taxon>
        <taxon>Pezizomycotina</taxon>
        <taxon>Sordariomycetes</taxon>
        <taxon>Hypocreomycetidae</taxon>
        <taxon>Hypocreales</taxon>
        <taxon>Nectriaceae</taxon>
        <taxon>Fusarium</taxon>
        <taxon>Fusarium solani species complex</taxon>
    </lineage>
</organism>
<reference evidence="3 4" key="1">
    <citation type="submission" date="2017-06" db="EMBL/GenBank/DDBJ databases">
        <title>Comparative genomic analysis of Ambrosia Fusariam Clade fungi.</title>
        <authorList>
            <person name="Stajich J.E."/>
            <person name="Carrillo J."/>
            <person name="Kijimoto T."/>
            <person name="Eskalen A."/>
            <person name="O'Donnell K."/>
            <person name="Kasson M."/>
        </authorList>
    </citation>
    <scope>NUCLEOTIDE SEQUENCE [LARGE SCALE GENOMIC DNA]</scope>
    <source>
        <strain evidence="3 4">NRRL62579</strain>
    </source>
</reference>
<feature type="region of interest" description="Disordered" evidence="1">
    <location>
        <begin position="35"/>
        <end position="73"/>
    </location>
</feature>
<gene>
    <name evidence="3" type="ORF">CEP52_017527</name>
</gene>
<sequence length="247" mass="26711">MHLLKSFAAITLVAAPLSTAAVALQPTRTAQLEERFGPGLPDVIEPTPKQATEAAEDEDKDKDEDKANSRTYANHEIAEHYGSALSRRLGTAAVNYAAERRRVDGLTDELGAVRRGLSPASEDLECAKNERTEANQNETSRRPRAAKADVERRVTDLQDQLQKACVSIPPSTAGSAVAQTSGSFLQDSNIGAVPSVQRPGSVAGGVRSRFSMTPKTPPRERRGYQARDPWLTLEYNDAVADTSPWGN</sequence>
<evidence type="ECO:0000313" key="3">
    <source>
        <dbReference type="EMBL" id="RSL79431.1"/>
    </source>
</evidence>
<dbReference type="EMBL" id="NKCK01000610">
    <property type="protein sequence ID" value="RSL79431.1"/>
    <property type="molecule type" value="Genomic_DNA"/>
</dbReference>
<accession>A0A428RPL8</accession>
<protein>
    <submittedName>
        <fullName evidence="3">Uncharacterized protein</fullName>
    </submittedName>
</protein>
<feature type="signal peptide" evidence="2">
    <location>
        <begin position="1"/>
        <end position="23"/>
    </location>
</feature>